<dbReference type="Gene3D" id="1.20.120.520">
    <property type="entry name" value="nmb1532 protein domain like"/>
    <property type="match status" value="1"/>
</dbReference>
<dbReference type="InterPro" id="IPR012312">
    <property type="entry name" value="Hemerythrin-like"/>
</dbReference>
<dbReference type="RefSeq" id="WP_345538857.1">
    <property type="nucleotide sequence ID" value="NZ_BAABGJ010000028.1"/>
</dbReference>
<dbReference type="Proteomes" id="UP001500975">
    <property type="component" value="Unassembled WGS sequence"/>
</dbReference>
<proteinExistence type="predicted"/>
<dbReference type="PANTHER" id="PTHR39966">
    <property type="entry name" value="BLL2471 PROTEIN-RELATED"/>
    <property type="match status" value="1"/>
</dbReference>
<gene>
    <name evidence="2" type="ORF">GCM10023165_30140</name>
</gene>
<keyword evidence="3" id="KW-1185">Reference proteome</keyword>
<dbReference type="PANTHER" id="PTHR39966:SF1">
    <property type="entry name" value="HEMERYTHRIN-LIKE DOMAIN-CONTAINING PROTEIN"/>
    <property type="match status" value="1"/>
</dbReference>
<dbReference type="EMBL" id="BAABGJ010000028">
    <property type="protein sequence ID" value="GAA4345793.1"/>
    <property type="molecule type" value="Genomic_DNA"/>
</dbReference>
<evidence type="ECO:0000313" key="2">
    <source>
        <dbReference type="EMBL" id="GAA4345793.1"/>
    </source>
</evidence>
<feature type="domain" description="Hemerythrin-like" evidence="1">
    <location>
        <begin position="6"/>
        <end position="140"/>
    </location>
</feature>
<accession>A0ABP8HW86</accession>
<dbReference type="Pfam" id="PF01814">
    <property type="entry name" value="Hemerythrin"/>
    <property type="match status" value="1"/>
</dbReference>
<evidence type="ECO:0000313" key="3">
    <source>
        <dbReference type="Proteomes" id="UP001500975"/>
    </source>
</evidence>
<name>A0ABP8HW86_9BURK</name>
<organism evidence="2 3">
    <name type="scientific">Variovorax defluvii</name>
    <dbReference type="NCBI Taxonomy" id="913761"/>
    <lineage>
        <taxon>Bacteria</taxon>
        <taxon>Pseudomonadati</taxon>
        <taxon>Pseudomonadota</taxon>
        <taxon>Betaproteobacteria</taxon>
        <taxon>Burkholderiales</taxon>
        <taxon>Comamonadaceae</taxon>
        <taxon>Variovorax</taxon>
    </lineage>
</organism>
<comment type="caution">
    <text evidence="2">The sequence shown here is derived from an EMBL/GenBank/DDBJ whole genome shotgun (WGS) entry which is preliminary data.</text>
</comment>
<reference evidence="3" key="1">
    <citation type="journal article" date="2019" name="Int. J. Syst. Evol. Microbiol.">
        <title>The Global Catalogue of Microorganisms (GCM) 10K type strain sequencing project: providing services to taxonomists for standard genome sequencing and annotation.</title>
        <authorList>
            <consortium name="The Broad Institute Genomics Platform"/>
            <consortium name="The Broad Institute Genome Sequencing Center for Infectious Disease"/>
            <person name="Wu L."/>
            <person name="Ma J."/>
        </authorList>
    </citation>
    <scope>NUCLEOTIDE SEQUENCE [LARGE SCALE GENOMIC DNA]</scope>
    <source>
        <strain evidence="3">JCM 17804</strain>
    </source>
</reference>
<sequence length="190" mass="21367">MDNTTMTAQWHAEHVGFSRLLDLLEDQLARFREGESPDLPLMLEIVSYLREYGDSFHHPREDAAFECLVARDPTLRLPINRLLQEHRVIAFAGDELAARLNQVIGDAVVLRATVEAAAALYLAYYRNHLSTEERLILPRAAVLLTEQDRETVARAAPAGPDPLFGAAPTATYRRLRELMAARPEDGAHRD</sequence>
<protein>
    <submittedName>
        <fullName evidence="2">Hemerythrin domain-containing protein</fullName>
    </submittedName>
</protein>
<evidence type="ECO:0000259" key="1">
    <source>
        <dbReference type="Pfam" id="PF01814"/>
    </source>
</evidence>